<evidence type="ECO:0000256" key="1">
    <source>
        <dbReference type="ARBA" id="ARBA00004141"/>
    </source>
</evidence>
<feature type="transmembrane region" description="Helical" evidence="8">
    <location>
        <begin position="290"/>
        <end position="307"/>
    </location>
</feature>
<dbReference type="GO" id="GO:0008374">
    <property type="term" value="F:O-acyltransferase activity"/>
    <property type="evidence" value="ECO:0007669"/>
    <property type="project" value="InterPro"/>
</dbReference>
<sequence>MASPNVPFVLLILVLFASLYTHNSKDRLRPLFFPILVLLYFYIVIYTSTSVPATNYNIGLQSFLLLLLASDYLLLTPSLQHTLIRRGSLSPPKSSNEQFAWALDLITNPRGVNWSFEAPRLRRSSLPRWAFVRSQLLWAFVFYIFKDVLFIHLSRNPAFDPDGVGMRAGGWLWRIWNVWAFWMTFASEMSLYSTLLGVSCVVSGLWEPQDCPFFFGHWTEAVSVRAFWGRTWHQVLRHTLTTHGRYFANTILHLPRGSLLSTYTQLVVVFFLSGIFHSSAEWVLSHNPQFAFDAVAFYTLQALAIMVEDGVAAIGKRIGVRDTFAVKLFGMAWLALWMAWSGPLWMDPMIKGRMLATMGPSASVVERFLGAFNSFEFAR</sequence>
<comment type="caution">
    <text evidence="10">The sequence shown here is derived from an EMBL/GenBank/DDBJ whole genome shotgun (WGS) entry which is preliminary data.</text>
</comment>
<dbReference type="InParanoid" id="A0A369K0D1"/>
<proteinExistence type="inferred from homology"/>
<feature type="domain" description="Wax synthase" evidence="9">
    <location>
        <begin position="211"/>
        <end position="292"/>
    </location>
</feature>
<dbReference type="OrthoDB" id="1077582at2759"/>
<evidence type="ECO:0000313" key="11">
    <source>
        <dbReference type="Proteomes" id="UP000076154"/>
    </source>
</evidence>
<gene>
    <name evidence="10" type="primary">sirH_0</name>
    <name evidence="10" type="ORF">Hypma_008468</name>
</gene>
<evidence type="ECO:0000256" key="2">
    <source>
        <dbReference type="ARBA" id="ARBA00005179"/>
    </source>
</evidence>
<comment type="subcellular location">
    <subcellularLocation>
        <location evidence="1">Membrane</location>
        <topology evidence="1">Multi-pass membrane protein</topology>
    </subcellularLocation>
</comment>
<dbReference type="GO" id="GO:0006629">
    <property type="term" value="P:lipid metabolic process"/>
    <property type="evidence" value="ECO:0007669"/>
    <property type="project" value="InterPro"/>
</dbReference>
<dbReference type="Pfam" id="PF13813">
    <property type="entry name" value="MBOAT_2"/>
    <property type="match status" value="1"/>
</dbReference>
<dbReference type="InterPro" id="IPR044851">
    <property type="entry name" value="Wax_synthase"/>
</dbReference>
<comment type="pathway">
    <text evidence="2">Secondary metabolite biosynthesis.</text>
</comment>
<keyword evidence="4" id="KW-0808">Transferase</keyword>
<feature type="transmembrane region" description="Helical" evidence="8">
    <location>
        <begin position="130"/>
        <end position="151"/>
    </location>
</feature>
<dbReference type="PANTHER" id="PTHR31595">
    <property type="entry name" value="LONG-CHAIN-ALCOHOL O-FATTY-ACYLTRANSFERASE 3-RELATED"/>
    <property type="match status" value="1"/>
</dbReference>
<reference evidence="10" key="1">
    <citation type="submission" date="2018-04" db="EMBL/GenBank/DDBJ databases">
        <title>Whole genome sequencing of Hypsizygus marmoreus.</title>
        <authorList>
            <person name="Choi I.-G."/>
            <person name="Min B."/>
            <person name="Kim J.-G."/>
            <person name="Kim S."/>
            <person name="Oh Y.-L."/>
            <person name="Kong W.-S."/>
            <person name="Park H."/>
            <person name="Jeong J."/>
            <person name="Song E.-S."/>
        </authorList>
    </citation>
    <scope>NUCLEOTIDE SEQUENCE [LARGE SCALE GENOMIC DNA]</scope>
    <source>
        <strain evidence="10">51987-8</strain>
    </source>
</reference>
<feature type="transmembrane region" description="Helical" evidence="8">
    <location>
        <begin position="55"/>
        <end position="75"/>
    </location>
</feature>
<evidence type="ECO:0000256" key="3">
    <source>
        <dbReference type="ARBA" id="ARBA00007282"/>
    </source>
</evidence>
<comment type="similarity">
    <text evidence="3">Belongs to the wax synthase family.</text>
</comment>
<protein>
    <submittedName>
        <fullName evidence="10">Acetyltransferase sirH</fullName>
    </submittedName>
</protein>
<dbReference type="Proteomes" id="UP000076154">
    <property type="component" value="Unassembled WGS sequence"/>
</dbReference>
<evidence type="ECO:0000256" key="4">
    <source>
        <dbReference type="ARBA" id="ARBA00022679"/>
    </source>
</evidence>
<evidence type="ECO:0000256" key="6">
    <source>
        <dbReference type="ARBA" id="ARBA00022989"/>
    </source>
</evidence>
<keyword evidence="11" id="KW-1185">Reference proteome</keyword>
<evidence type="ECO:0000313" key="10">
    <source>
        <dbReference type="EMBL" id="RDB24426.1"/>
    </source>
</evidence>
<organism evidence="10 11">
    <name type="scientific">Hypsizygus marmoreus</name>
    <name type="common">White beech mushroom</name>
    <name type="synonym">Agaricus marmoreus</name>
    <dbReference type="NCBI Taxonomy" id="39966"/>
    <lineage>
        <taxon>Eukaryota</taxon>
        <taxon>Fungi</taxon>
        <taxon>Dikarya</taxon>
        <taxon>Basidiomycota</taxon>
        <taxon>Agaricomycotina</taxon>
        <taxon>Agaricomycetes</taxon>
        <taxon>Agaricomycetidae</taxon>
        <taxon>Agaricales</taxon>
        <taxon>Tricholomatineae</taxon>
        <taxon>Lyophyllaceae</taxon>
        <taxon>Hypsizygus</taxon>
    </lineage>
</organism>
<keyword evidence="7 8" id="KW-0472">Membrane</keyword>
<keyword evidence="6 8" id="KW-1133">Transmembrane helix</keyword>
<feature type="transmembrane region" description="Helical" evidence="8">
    <location>
        <begin position="328"/>
        <end position="346"/>
    </location>
</feature>
<dbReference type="AlphaFoldDB" id="A0A369K0D1"/>
<accession>A0A369K0D1</accession>
<dbReference type="STRING" id="39966.A0A369K0D1"/>
<feature type="transmembrane region" description="Helical" evidence="8">
    <location>
        <begin position="30"/>
        <end position="49"/>
    </location>
</feature>
<feature type="transmembrane region" description="Helical" evidence="8">
    <location>
        <begin position="266"/>
        <end position="284"/>
    </location>
</feature>
<evidence type="ECO:0000256" key="8">
    <source>
        <dbReference type="SAM" id="Phobius"/>
    </source>
</evidence>
<feature type="transmembrane region" description="Helical" evidence="8">
    <location>
        <begin position="6"/>
        <end position="23"/>
    </location>
</feature>
<evidence type="ECO:0000256" key="7">
    <source>
        <dbReference type="ARBA" id="ARBA00023136"/>
    </source>
</evidence>
<name>A0A369K0D1_HYPMA</name>
<dbReference type="EMBL" id="LUEZ02000044">
    <property type="protein sequence ID" value="RDB24426.1"/>
    <property type="molecule type" value="Genomic_DNA"/>
</dbReference>
<keyword evidence="5 8" id="KW-0812">Transmembrane</keyword>
<dbReference type="PANTHER" id="PTHR31595:SF57">
    <property type="entry name" value="OS04G0481900 PROTEIN"/>
    <property type="match status" value="1"/>
</dbReference>
<feature type="transmembrane region" description="Helical" evidence="8">
    <location>
        <begin position="171"/>
        <end position="187"/>
    </location>
</feature>
<evidence type="ECO:0000256" key="5">
    <source>
        <dbReference type="ARBA" id="ARBA00022692"/>
    </source>
</evidence>
<evidence type="ECO:0000259" key="9">
    <source>
        <dbReference type="Pfam" id="PF13813"/>
    </source>
</evidence>
<dbReference type="GO" id="GO:0016020">
    <property type="term" value="C:membrane"/>
    <property type="evidence" value="ECO:0007669"/>
    <property type="project" value="UniProtKB-SubCell"/>
</dbReference>
<dbReference type="InterPro" id="IPR032805">
    <property type="entry name" value="Wax_synthase_dom"/>
</dbReference>